<keyword evidence="5" id="KW-1185">Reference proteome</keyword>
<dbReference type="Pfam" id="PF13432">
    <property type="entry name" value="TPR_16"/>
    <property type="match status" value="3"/>
</dbReference>
<dbReference type="Proteomes" id="UP000481153">
    <property type="component" value="Unassembled WGS sequence"/>
</dbReference>
<dbReference type="Pfam" id="PF13181">
    <property type="entry name" value="TPR_8"/>
    <property type="match status" value="2"/>
</dbReference>
<reference evidence="4 5" key="1">
    <citation type="submission" date="2019-07" db="EMBL/GenBank/DDBJ databases">
        <title>Genomics analysis of Aphanomyces spp. identifies a new class of oomycete effector associated with host adaptation.</title>
        <authorList>
            <person name="Gaulin E."/>
        </authorList>
    </citation>
    <scope>NUCLEOTIDE SEQUENCE [LARGE SCALE GENOMIC DNA]</scope>
    <source>
        <strain evidence="4 5">ATCC 201684</strain>
    </source>
</reference>
<evidence type="ECO:0000256" key="1">
    <source>
        <dbReference type="ARBA" id="ARBA00022737"/>
    </source>
</evidence>
<proteinExistence type="predicted"/>
<keyword evidence="1" id="KW-0677">Repeat</keyword>
<feature type="repeat" description="TPR" evidence="3">
    <location>
        <begin position="865"/>
        <end position="898"/>
    </location>
</feature>
<dbReference type="VEuPathDB" id="FungiDB:AeMF1_004961"/>
<evidence type="ECO:0000256" key="2">
    <source>
        <dbReference type="ARBA" id="ARBA00022803"/>
    </source>
</evidence>
<evidence type="ECO:0000313" key="4">
    <source>
        <dbReference type="EMBL" id="KAF0726301.1"/>
    </source>
</evidence>
<dbReference type="Gene3D" id="1.25.40.10">
    <property type="entry name" value="Tetratricopeptide repeat domain"/>
    <property type="match status" value="5"/>
</dbReference>
<dbReference type="EMBL" id="VJMJ01000219">
    <property type="protein sequence ID" value="KAF0726301.1"/>
    <property type="molecule type" value="Genomic_DNA"/>
</dbReference>
<evidence type="ECO:0000313" key="5">
    <source>
        <dbReference type="Proteomes" id="UP000481153"/>
    </source>
</evidence>
<dbReference type="SUPFAM" id="SSF48452">
    <property type="entry name" value="TPR-like"/>
    <property type="match status" value="3"/>
</dbReference>
<evidence type="ECO:0000256" key="3">
    <source>
        <dbReference type="PROSITE-ProRule" id="PRU00339"/>
    </source>
</evidence>
<dbReference type="GO" id="GO:0006401">
    <property type="term" value="P:RNA catabolic process"/>
    <property type="evidence" value="ECO:0007669"/>
    <property type="project" value="InterPro"/>
</dbReference>
<organism evidence="4 5">
    <name type="scientific">Aphanomyces euteiches</name>
    <dbReference type="NCBI Taxonomy" id="100861"/>
    <lineage>
        <taxon>Eukaryota</taxon>
        <taxon>Sar</taxon>
        <taxon>Stramenopiles</taxon>
        <taxon>Oomycota</taxon>
        <taxon>Saprolegniomycetes</taxon>
        <taxon>Saprolegniales</taxon>
        <taxon>Verrucalvaceae</taxon>
        <taxon>Aphanomyces</taxon>
    </lineage>
</organism>
<dbReference type="InterPro" id="IPR019734">
    <property type="entry name" value="TPR_rpt"/>
</dbReference>
<name>A0A6G0WGP2_9STRA</name>
<dbReference type="PROSITE" id="PS50005">
    <property type="entry name" value="TPR"/>
    <property type="match status" value="4"/>
</dbReference>
<keyword evidence="2 3" id="KW-0802">TPR repeat</keyword>
<dbReference type="InterPro" id="IPR039226">
    <property type="entry name" value="Ski3/TTC37"/>
</dbReference>
<feature type="repeat" description="TPR" evidence="3">
    <location>
        <begin position="968"/>
        <end position="1001"/>
    </location>
</feature>
<sequence length="1418" mass="157555">MLKHYLTDAKNKLKDEAYEAALEASTKALELDGMNFNALMLKGKSLYHLQNAKLAEETYRRAVDLQPDTPLVWKGLLELFELTQEHAKSIEPLEKLRAILIKNDKWDRCQKVTSDLAQAATLAGQIPKALETWYPLVLSDPRSPALFLGEHPNEETPSEVEIWIFVLRIAQAHRVVGPFKSLDLILDNIVRLVPSLSWSPEDNTSLHSDVVAAIDIAVDNAWRTLKTAPGNEKSQARRVLDELCARLVAECPRAKRAAEVRLIRHEDMDGELSAEDFNLSAPMVKELAPKSSLVAILTGLEQYKAGRPLEALANLSQGIIAVPEHIEARVVLARLSLEEATFDPVRCLDMIHSSQDAAQTRYDTLGTSPNCYSDTEMNLLQARALIAQSKWHDAIMVYEGVVEHEPFLAEAVIGLAEAHLHLGEVDAASLNLQFLPPQPSSAAYFAAKGWLSYCQGDLKTAQTTLEAGLNCADVAWTLKYRLARVYWDLGGDHKTNKVFCVAMLLGAAKLNPREAGIFSMLGSWYRTIASDNVRAEKCFLKALSLDPSCEVAGLTLTEMYTAHGEDARVVQLWSDNAASQVHAAWALERLAQYQLSHDDEAAIGNMHKLLRNAPGNASYWAALGHVYQVFGRIVAAQKSYMKALNLAPNTPNVLCELARIELSLGLLDEALGHLTAIESPNAAVNKLHAETLFTQAKALCAQGLYGRSLAQLHQASHVLTTCVATEHHPCLYKLLGDIHMFAFYLPPTEDWLAFLSQGSDAYAKVLTDQPDDPVALFDAGISQWILAQAKGFLHHFPVTKWSLDHNPIYPEAMKCHVDLARSHLTKSLSINPNDAKVWNAFGAVSGSVALKQFAFVRAIELENLDAAWANLGMLYLHSGLFAMAQKAFLSLQGVNPNHPAMWLGYGLLGCRKNTFADAHAAYTCAIELRLDLDILHGFAYTALISRTGSLDQALFALKKFAERDGYHAAATNSLGVALMRTGLYGQAIDAFEKALDRVQDTVTRDGILLNLAQAQVHQQQFGGAQANLKKRSTPHNLLQAQIHLGRGEHENALALIQSDEFVDNVNVLLAQQVIMYQLGQRESCRRNLEALLSRFPSEEVAKTLLALYGLDWWQSKEQTILQSLCAPLVDLYISRHDHLGVKRFCDSWTSEFPQDPEGYLARARGKLAFGDLEVDLSKVPSARLPFEAQLHRMQIESAVQLFTSWNSSDTACRKWLHLNPADPLAPLVVAIGMLKRFVKNPSDLSIVTRAKQWLARHPPQSDSPYSTWLWHILSSCIHAQVGETTEAKTHAQTALNTIDLFGLDDSATILLYQARTRVYTDPAEAINLYLAHLRASETTTRHAWVELAVLMEAQGYVKTAWRVWRQIESDEWKTLVHIKRSFLQRENPKVATKCLQALENSTSDTFISAFRSEFNLTA</sequence>
<dbReference type="InterPro" id="IPR011990">
    <property type="entry name" value="TPR-like_helical_dom_sf"/>
</dbReference>
<dbReference type="GO" id="GO:0055087">
    <property type="term" value="C:Ski complex"/>
    <property type="evidence" value="ECO:0007669"/>
    <property type="project" value="InterPro"/>
</dbReference>
<evidence type="ECO:0008006" key="6">
    <source>
        <dbReference type="Google" id="ProtNLM"/>
    </source>
</evidence>
<dbReference type="PANTHER" id="PTHR15704:SF7">
    <property type="entry name" value="SUPERKILLER COMPLEX PROTEIN 3"/>
    <property type="match status" value="1"/>
</dbReference>
<gene>
    <name evidence="4" type="ORF">Ae201684_015416</name>
</gene>
<dbReference type="PANTHER" id="PTHR15704">
    <property type="entry name" value="SUPERKILLER 3 PROTEIN-RELATED"/>
    <property type="match status" value="1"/>
</dbReference>
<dbReference type="SMART" id="SM00028">
    <property type="entry name" value="TPR"/>
    <property type="match status" value="9"/>
</dbReference>
<feature type="repeat" description="TPR" evidence="3">
    <location>
        <begin position="36"/>
        <end position="69"/>
    </location>
</feature>
<accession>A0A6G0WGP2</accession>
<protein>
    <recommendedName>
        <fullName evidence="6">TPR-like protein</fullName>
    </recommendedName>
</protein>
<comment type="caution">
    <text evidence="4">The sequence shown here is derived from an EMBL/GenBank/DDBJ whole genome shotgun (WGS) entry which is preliminary data.</text>
</comment>
<feature type="repeat" description="TPR" evidence="3">
    <location>
        <begin position="617"/>
        <end position="650"/>
    </location>
</feature>